<proteinExistence type="predicted"/>
<evidence type="ECO:0000259" key="2">
    <source>
        <dbReference type="Pfam" id="PF05598"/>
    </source>
</evidence>
<dbReference type="PANTHER" id="PTHR33408">
    <property type="entry name" value="TRANSPOSASE"/>
    <property type="match status" value="1"/>
</dbReference>
<accession>A0A383R491</accession>
<dbReference type="EMBL" id="LS992241">
    <property type="protein sequence ID" value="SYX81925.1"/>
    <property type="molecule type" value="Genomic_DNA"/>
</dbReference>
<dbReference type="InterPro" id="IPR025668">
    <property type="entry name" value="Tnp_DDE_dom"/>
</dbReference>
<evidence type="ECO:0000313" key="5">
    <source>
        <dbReference type="Proteomes" id="UP000304148"/>
    </source>
</evidence>
<feature type="coiled-coil region" evidence="1">
    <location>
        <begin position="160"/>
        <end position="221"/>
    </location>
</feature>
<sequence length="519" mass="60888">MYIQYSMDQLYLPMDLEEDIPQNHLVRIINHAVNRIDDQIFAAAYPGGGRNSYHPKMLTKIIIYAYTQRIYSSRQISKAVRENIPFMWLAARQCPDFRTINRFRSERMRDVLEKIFTSILGFLVQEKYVHLEHYFVDGTKIEANANKYTFVWGKAVAKHKANLQDKVKVLFASIEEAERQEEQELQDRDLLELGESGEVTSEKLEQAVEQLEQKLQEQPKDKPLKKAIRLLRKDFLPRLKSYEYHQKVLGERSSYSKTDPDATFMRMKEDHMKNGQLKPGYNVQIGTEDQFIVGYSLHQRPTDTRCMKPHLQKVKSALGKLPGTVIADAGYGSEENYAYLEQENVEAIVKYSTYHKEKSKKWQQDISRIDNWKYDMQADLWTCPGEQSLHFHRESKQKTESGYEIILRHYRSQDCMSCPLKAACSKANGNREIRVSMRYLRYKQRVQEKLRSEEGYALSVRRMIEPESVFGQLKNNRGFRRFLLRGLSKVSLEVGWLSLAHNLLKWATMKQKGRVQVEI</sequence>
<evidence type="ECO:0000256" key="1">
    <source>
        <dbReference type="SAM" id="Coils"/>
    </source>
</evidence>
<feature type="domain" description="Transposase DDE" evidence="3">
    <location>
        <begin position="382"/>
        <end position="505"/>
    </location>
</feature>
<protein>
    <submittedName>
        <fullName evidence="4">Transposase</fullName>
    </submittedName>
</protein>
<feature type="domain" description="Transposase InsH N-terminal" evidence="2">
    <location>
        <begin position="15"/>
        <end position="105"/>
    </location>
</feature>
<dbReference type="AlphaFoldDB" id="A0A383R491"/>
<dbReference type="Proteomes" id="UP000304148">
    <property type="component" value="Chromosome"/>
</dbReference>
<reference evidence="5" key="1">
    <citation type="submission" date="2018-08" db="EMBL/GenBank/DDBJ databases">
        <authorList>
            <person name="Chevrot R."/>
        </authorList>
    </citation>
    <scope>NUCLEOTIDE SEQUENCE [LARGE SCALE GENOMIC DNA]</scope>
</reference>
<dbReference type="RefSeq" id="WP_138184456.1">
    <property type="nucleotide sequence ID" value="NZ_LS992241.1"/>
</dbReference>
<keyword evidence="1" id="KW-0175">Coiled coil</keyword>
<evidence type="ECO:0000259" key="3">
    <source>
        <dbReference type="Pfam" id="PF13751"/>
    </source>
</evidence>
<dbReference type="Pfam" id="PF13751">
    <property type="entry name" value="DDE_Tnp_1_6"/>
    <property type="match status" value="1"/>
</dbReference>
<dbReference type="Pfam" id="PF05598">
    <property type="entry name" value="DUF772"/>
    <property type="match status" value="1"/>
</dbReference>
<dbReference type="NCBIfam" id="NF033551">
    <property type="entry name" value="transpos_IS1182"/>
    <property type="match status" value="1"/>
</dbReference>
<dbReference type="InterPro" id="IPR047629">
    <property type="entry name" value="IS1182_transpos"/>
</dbReference>
<gene>
    <name evidence="4" type="ORF">PBLR_10344</name>
</gene>
<name>A0A383R491_PAEAL</name>
<organism evidence="4 5">
    <name type="scientific">Paenibacillus alvei</name>
    <name type="common">Bacillus alvei</name>
    <dbReference type="NCBI Taxonomy" id="44250"/>
    <lineage>
        <taxon>Bacteria</taxon>
        <taxon>Bacillati</taxon>
        <taxon>Bacillota</taxon>
        <taxon>Bacilli</taxon>
        <taxon>Bacillales</taxon>
        <taxon>Paenibacillaceae</taxon>
        <taxon>Paenibacillus</taxon>
    </lineage>
</organism>
<evidence type="ECO:0000313" key="4">
    <source>
        <dbReference type="EMBL" id="SYX81925.1"/>
    </source>
</evidence>
<dbReference type="PANTHER" id="PTHR33408:SF2">
    <property type="entry name" value="TRANSPOSASE DDE DOMAIN-CONTAINING PROTEIN"/>
    <property type="match status" value="1"/>
</dbReference>
<dbReference type="InterPro" id="IPR008490">
    <property type="entry name" value="Transposase_InsH_N"/>
</dbReference>